<dbReference type="PANTHER" id="PTHR28004">
    <property type="entry name" value="ZGC:162816-RELATED"/>
    <property type="match status" value="1"/>
</dbReference>
<feature type="domain" description="Alanine racemase N-terminal" evidence="3">
    <location>
        <begin position="87"/>
        <end position="237"/>
    </location>
</feature>
<dbReference type="Proteomes" id="UP000199518">
    <property type="component" value="Unassembled WGS sequence"/>
</dbReference>
<feature type="domain" description="D-serine dehydratase-like" evidence="4">
    <location>
        <begin position="247"/>
        <end position="336"/>
    </location>
</feature>
<proteinExistence type="inferred from homology"/>
<dbReference type="InterPro" id="IPR026956">
    <property type="entry name" value="D-ser_dehydrat-like_dom"/>
</dbReference>
<dbReference type="RefSeq" id="WP_092048956.1">
    <property type="nucleotide sequence ID" value="NZ_FOQD01000005.1"/>
</dbReference>
<dbReference type="OrthoDB" id="9788869at2"/>
<sequence length="350" mass="37923">MLIGCRQSELETPALCLDLDRFDDLLRTHASLWQQSGKQWRPGGLELLVPALAQRAIDFGAFGIDCGSVANACHQNRSARDLLVSTIVAGKPQLERVVELCRQADVTLLCDHYAQAEAISDICLTHQLRPKVLIEVNVGLNRSGVRPGTDARDLALGLERLKGIKLAGVAGNLGRIGREPARDEKWLRSRVALLTELRDALIGRIPVTPIVSVAATGSLSLLAEMSDVTEVRTGSLLDSETVEQHPLRILATVISRPKLERGVLDLGRSSLGGFEGHRVTAAANGRSLPDADITEIDEQITTLSLGPDAQNLVIGDTVLVSPAETQLALRLHSRLYGVRQGMVEAVWDMR</sequence>
<evidence type="ECO:0000256" key="2">
    <source>
        <dbReference type="ARBA" id="ARBA00023239"/>
    </source>
</evidence>
<evidence type="ECO:0000313" key="6">
    <source>
        <dbReference type="Proteomes" id="UP000199518"/>
    </source>
</evidence>
<gene>
    <name evidence="5" type="ORF">SAMN05421753_10580</name>
</gene>
<dbReference type="Gene3D" id="2.40.37.20">
    <property type="entry name" value="D-serine dehydratase-like domain"/>
    <property type="match status" value="1"/>
</dbReference>
<evidence type="ECO:0000259" key="4">
    <source>
        <dbReference type="Pfam" id="PF14031"/>
    </source>
</evidence>
<evidence type="ECO:0000259" key="3">
    <source>
        <dbReference type="Pfam" id="PF01168"/>
    </source>
</evidence>
<keyword evidence="2" id="KW-0456">Lyase</keyword>
<dbReference type="GO" id="GO:0036088">
    <property type="term" value="P:D-serine catabolic process"/>
    <property type="evidence" value="ECO:0007669"/>
    <property type="project" value="TreeGrafter"/>
</dbReference>
<dbReference type="Pfam" id="PF01168">
    <property type="entry name" value="Ala_racemase_N"/>
    <property type="match status" value="1"/>
</dbReference>
<comment type="similarity">
    <text evidence="1">Belongs to the DSD1 family.</text>
</comment>
<dbReference type="Gene3D" id="3.20.20.10">
    <property type="entry name" value="Alanine racemase"/>
    <property type="match status" value="1"/>
</dbReference>
<dbReference type="AlphaFoldDB" id="A0A1I3F4F6"/>
<dbReference type="PANTHER" id="PTHR28004:SF2">
    <property type="entry name" value="D-SERINE DEHYDRATASE"/>
    <property type="match status" value="1"/>
</dbReference>
<dbReference type="Pfam" id="PF14031">
    <property type="entry name" value="D-ser_dehydrat"/>
    <property type="match status" value="1"/>
</dbReference>
<organism evidence="5 6">
    <name type="scientific">Planctomicrobium piriforme</name>
    <dbReference type="NCBI Taxonomy" id="1576369"/>
    <lineage>
        <taxon>Bacteria</taxon>
        <taxon>Pseudomonadati</taxon>
        <taxon>Planctomycetota</taxon>
        <taxon>Planctomycetia</taxon>
        <taxon>Planctomycetales</taxon>
        <taxon>Planctomycetaceae</taxon>
        <taxon>Planctomicrobium</taxon>
    </lineage>
</organism>
<accession>A0A1I3F4F6</accession>
<name>A0A1I3F4F6_9PLAN</name>
<reference evidence="6" key="1">
    <citation type="submission" date="2016-10" db="EMBL/GenBank/DDBJ databases">
        <authorList>
            <person name="Varghese N."/>
            <person name="Submissions S."/>
        </authorList>
    </citation>
    <scope>NUCLEOTIDE SEQUENCE [LARGE SCALE GENOMIC DNA]</scope>
    <source>
        <strain evidence="6">DSM 26348</strain>
    </source>
</reference>
<dbReference type="InterPro" id="IPR051466">
    <property type="entry name" value="D-amino_acid_metab_enzyme"/>
</dbReference>
<evidence type="ECO:0000313" key="5">
    <source>
        <dbReference type="EMBL" id="SFI06087.1"/>
    </source>
</evidence>
<evidence type="ECO:0000256" key="1">
    <source>
        <dbReference type="ARBA" id="ARBA00005323"/>
    </source>
</evidence>
<dbReference type="STRING" id="1576369.SAMN05421753_10580"/>
<dbReference type="SUPFAM" id="SSF51419">
    <property type="entry name" value="PLP-binding barrel"/>
    <property type="match status" value="1"/>
</dbReference>
<dbReference type="InterPro" id="IPR029066">
    <property type="entry name" value="PLP-binding_barrel"/>
</dbReference>
<protein>
    <submittedName>
        <fullName evidence="5">D-serine deaminase, pyridoxal phosphate-dependent</fullName>
    </submittedName>
</protein>
<dbReference type="GO" id="GO:0008721">
    <property type="term" value="F:D-serine ammonia-lyase activity"/>
    <property type="evidence" value="ECO:0007669"/>
    <property type="project" value="TreeGrafter"/>
</dbReference>
<dbReference type="InterPro" id="IPR001608">
    <property type="entry name" value="Ala_racemase_N"/>
</dbReference>
<dbReference type="InterPro" id="IPR042208">
    <property type="entry name" value="D-ser_dehydrat-like_sf"/>
</dbReference>
<keyword evidence="6" id="KW-1185">Reference proteome</keyword>
<dbReference type="EMBL" id="FOQD01000005">
    <property type="protein sequence ID" value="SFI06087.1"/>
    <property type="molecule type" value="Genomic_DNA"/>
</dbReference>